<evidence type="ECO:0000256" key="8">
    <source>
        <dbReference type="PROSITE-ProRule" id="PRU00276"/>
    </source>
</evidence>
<keyword evidence="7" id="KW-0325">Glycoprotein</keyword>
<dbReference type="GO" id="GO:0006508">
    <property type="term" value="P:proteolysis"/>
    <property type="evidence" value="ECO:0007669"/>
    <property type="project" value="UniProtKB-KW"/>
</dbReference>
<dbReference type="Proteomes" id="UP000515154">
    <property type="component" value="Unplaced"/>
</dbReference>
<keyword evidence="5" id="KW-0482">Metalloprotease</keyword>
<dbReference type="Gene3D" id="3.40.390.10">
    <property type="entry name" value="Collagenase (Catalytic Domain)"/>
    <property type="match status" value="1"/>
</dbReference>
<sequence>MLLFLGLWILNAALCLSTPSSKKSMEGTLISDKVIIYQAPHSVGEVNCQEKIDFIFHLRGETIELRLTLNKDDKSTPVFYVNDENGEEESRTEQFGSKRNRTAVFKGVGSSFLVQCDERGSKYDPCMCKMSGRIFHKNIMYGILPNFISDKIYSRLEGNHRIHGYFHQVYDLSLSSNEGSFTFFNLPKFNKNVFTLDKTLLHRSKRRRVRYVIEIGIVIDSSVYEFFSSQLPHRFQNDNDFLIYYLTQYYYYTSEIIDHIFQTLSTMEYSVSVTCLGIYMWNIHKPSPWADDGMGAEQTLTLFTNWLNNETSSNLVNYDHVHFVTKKKIVFPNDNETGLTWARGICSKTGTSVLFERFSIVSAVIASKMIAQNIGLTADKCETRLQYVMSRGFNFGHLESAKNSIFQFSSCSVAQFRIVIRKNRHIPFCFTGEVTAKDDSITLFHLSDTFKPGLEFSANEQCKDQFGLSSSADGCQKENFINRNTLCKRLFCLHNSTCVAIYPLEGTSCGTKMWCHMTHCLYNIRAPHLLKHCWLGDRLHGVIPGTFNMTCKDIPDGYDYFCYDPMVRRECCWTCYALKSKMSQCEYGDRVEHCWSKECPFYNHTYRIHDCCHTCGHLMLSGSSTFLRPNNRYRIIKFAAIAMSVIFTIKVDVVYFFFDSVIGKPP</sequence>
<keyword evidence="2" id="KW-0479">Metal-binding</keyword>
<evidence type="ECO:0000256" key="1">
    <source>
        <dbReference type="ARBA" id="ARBA00022670"/>
    </source>
</evidence>
<keyword evidence="1" id="KW-0645">Protease</keyword>
<dbReference type="RefSeq" id="XP_029653907.1">
    <property type="nucleotide sequence ID" value="XM_029798047.1"/>
</dbReference>
<dbReference type="AlphaFoldDB" id="A0A6P7TX98"/>
<accession>A0A6P7TX98</accession>
<feature type="signal peptide" evidence="9">
    <location>
        <begin position="1"/>
        <end position="17"/>
    </location>
</feature>
<proteinExistence type="predicted"/>
<protein>
    <submittedName>
        <fullName evidence="12">Uncharacterized protein LOC115227129</fullName>
    </submittedName>
</protein>
<dbReference type="KEGG" id="osn:115227129"/>
<evidence type="ECO:0000256" key="3">
    <source>
        <dbReference type="ARBA" id="ARBA00022801"/>
    </source>
</evidence>
<keyword evidence="6" id="KW-1015">Disulfide bond</keyword>
<keyword evidence="9" id="KW-0732">Signal</keyword>
<evidence type="ECO:0000313" key="11">
    <source>
        <dbReference type="Proteomes" id="UP000515154"/>
    </source>
</evidence>
<evidence type="ECO:0000256" key="4">
    <source>
        <dbReference type="ARBA" id="ARBA00022833"/>
    </source>
</evidence>
<evidence type="ECO:0000256" key="9">
    <source>
        <dbReference type="SAM" id="SignalP"/>
    </source>
</evidence>
<dbReference type="InterPro" id="IPR001590">
    <property type="entry name" value="Peptidase_M12B"/>
</dbReference>
<feature type="chain" id="PRO_5027776158" evidence="9">
    <location>
        <begin position="18"/>
        <end position="666"/>
    </location>
</feature>
<feature type="domain" description="Peptidase M12B" evidence="10">
    <location>
        <begin position="211"/>
        <end position="424"/>
    </location>
</feature>
<dbReference type="InterPro" id="IPR041645">
    <property type="entry name" value="ADAMTS_CR_2"/>
</dbReference>
<dbReference type="Gene3D" id="3.40.1620.60">
    <property type="match status" value="1"/>
</dbReference>
<dbReference type="PROSITE" id="PS50215">
    <property type="entry name" value="ADAM_MEPRO"/>
    <property type="match status" value="1"/>
</dbReference>
<evidence type="ECO:0000256" key="6">
    <source>
        <dbReference type="ARBA" id="ARBA00023157"/>
    </source>
</evidence>
<name>A0A6P7TX98_9MOLL</name>
<organism evidence="11 12">
    <name type="scientific">Octopus sinensis</name>
    <name type="common">East Asian common octopus</name>
    <dbReference type="NCBI Taxonomy" id="2607531"/>
    <lineage>
        <taxon>Eukaryota</taxon>
        <taxon>Metazoa</taxon>
        <taxon>Spiralia</taxon>
        <taxon>Lophotrochozoa</taxon>
        <taxon>Mollusca</taxon>
        <taxon>Cephalopoda</taxon>
        <taxon>Coleoidea</taxon>
        <taxon>Octopodiformes</taxon>
        <taxon>Octopoda</taxon>
        <taxon>Incirrata</taxon>
        <taxon>Octopodidae</taxon>
        <taxon>Octopus</taxon>
    </lineage>
</organism>
<keyword evidence="11" id="KW-1185">Reference proteome</keyword>
<keyword evidence="3" id="KW-0378">Hydrolase</keyword>
<evidence type="ECO:0000313" key="12">
    <source>
        <dbReference type="RefSeq" id="XP_029653907.1"/>
    </source>
</evidence>
<reference evidence="12" key="1">
    <citation type="submission" date="2025-08" db="UniProtKB">
        <authorList>
            <consortium name="RefSeq"/>
        </authorList>
    </citation>
    <scope>IDENTIFICATION</scope>
</reference>
<keyword evidence="4" id="KW-0862">Zinc</keyword>
<dbReference type="Pfam" id="PF17771">
    <property type="entry name" value="ADAMTS_CR_2"/>
    <property type="match status" value="1"/>
</dbReference>
<dbReference type="GO" id="GO:0046872">
    <property type="term" value="F:metal ion binding"/>
    <property type="evidence" value="ECO:0007669"/>
    <property type="project" value="UniProtKB-KW"/>
</dbReference>
<evidence type="ECO:0000256" key="2">
    <source>
        <dbReference type="ARBA" id="ARBA00022723"/>
    </source>
</evidence>
<evidence type="ECO:0000259" key="10">
    <source>
        <dbReference type="PROSITE" id="PS50215"/>
    </source>
</evidence>
<comment type="caution">
    <text evidence="8">Lacks conserved residue(s) required for the propagation of feature annotation.</text>
</comment>
<dbReference type="SUPFAM" id="SSF55486">
    <property type="entry name" value="Metalloproteases ('zincins'), catalytic domain"/>
    <property type="match status" value="1"/>
</dbReference>
<gene>
    <name evidence="12" type="primary">LOC115227129</name>
</gene>
<dbReference type="InterPro" id="IPR024079">
    <property type="entry name" value="MetalloPept_cat_dom_sf"/>
</dbReference>
<evidence type="ECO:0000256" key="7">
    <source>
        <dbReference type="ARBA" id="ARBA00023180"/>
    </source>
</evidence>
<evidence type="ECO:0000256" key="5">
    <source>
        <dbReference type="ARBA" id="ARBA00023049"/>
    </source>
</evidence>
<dbReference type="GO" id="GO:0004222">
    <property type="term" value="F:metalloendopeptidase activity"/>
    <property type="evidence" value="ECO:0007669"/>
    <property type="project" value="InterPro"/>
</dbReference>